<dbReference type="EMBL" id="DUGC01000114">
    <property type="protein sequence ID" value="HIH10404.1"/>
    <property type="molecule type" value="Genomic_DNA"/>
</dbReference>
<proteinExistence type="predicted"/>
<gene>
    <name evidence="2" type="ORF">HA254_07110</name>
</gene>
<organism evidence="2 3">
    <name type="scientific">Candidatus Iainarchaeum sp</name>
    <dbReference type="NCBI Taxonomy" id="3101447"/>
    <lineage>
        <taxon>Archaea</taxon>
        <taxon>Candidatus Iainarchaeota</taxon>
        <taxon>Candidatus Iainarchaeia</taxon>
        <taxon>Candidatus Iainarchaeales</taxon>
        <taxon>Candidatus Iainarchaeaceae</taxon>
        <taxon>Candidatus Iainarchaeum</taxon>
    </lineage>
</organism>
<evidence type="ECO:0000313" key="3">
    <source>
        <dbReference type="Proteomes" id="UP000565078"/>
    </source>
</evidence>
<evidence type="ECO:0000313" key="2">
    <source>
        <dbReference type="EMBL" id="HIH10404.1"/>
    </source>
</evidence>
<protein>
    <recommendedName>
        <fullName evidence="4">Lipoprotein</fullName>
    </recommendedName>
</protein>
<feature type="region of interest" description="Disordered" evidence="1">
    <location>
        <begin position="79"/>
        <end position="99"/>
    </location>
</feature>
<evidence type="ECO:0008006" key="4">
    <source>
        <dbReference type="Google" id="ProtNLM"/>
    </source>
</evidence>
<dbReference type="Proteomes" id="UP000565078">
    <property type="component" value="Unassembled WGS sequence"/>
</dbReference>
<dbReference type="PROSITE" id="PS51257">
    <property type="entry name" value="PROKAR_LIPOPROTEIN"/>
    <property type="match status" value="1"/>
</dbReference>
<sequence>MSMHSIRNVSLSIAALYLLLLFAGCVSSGQGRNGLPEQDGCIQVITSAVSPAGECREYATPCDVPEGYFVVEGCPRAQGEPAVEDGNEPAAQDGNGPAAQEAKYSFDTNLVFCDFDKYNKKLVFFYRIKNLVEDAPEYLSKVALHVPDLNYSTSKMIQSSYGAGRTLWEEKSYSYLGITYRGQEWEVRSADANLQAPMHYSLVLCAPEVSGPCTSSVGTVLDSGITTERCAFVKE</sequence>
<name>A0A7J4IZS6_9ARCH</name>
<accession>A0A7J4IZS6</accession>
<dbReference type="AlphaFoldDB" id="A0A7J4IZS6"/>
<reference evidence="3" key="1">
    <citation type="journal article" date="2020" name="bioRxiv">
        <title>A rank-normalized archaeal taxonomy based on genome phylogeny resolves widespread incomplete and uneven classifications.</title>
        <authorList>
            <person name="Rinke C."/>
            <person name="Chuvochina M."/>
            <person name="Mussig A.J."/>
            <person name="Chaumeil P.-A."/>
            <person name="Waite D.W."/>
            <person name="Whitman W.B."/>
            <person name="Parks D.H."/>
            <person name="Hugenholtz P."/>
        </authorList>
    </citation>
    <scope>NUCLEOTIDE SEQUENCE [LARGE SCALE GENOMIC DNA]</scope>
</reference>
<evidence type="ECO:0000256" key="1">
    <source>
        <dbReference type="SAM" id="MobiDB-lite"/>
    </source>
</evidence>
<comment type="caution">
    <text evidence="2">The sequence shown here is derived from an EMBL/GenBank/DDBJ whole genome shotgun (WGS) entry which is preliminary data.</text>
</comment>